<dbReference type="GO" id="GO:0006284">
    <property type="term" value="P:base-excision repair"/>
    <property type="evidence" value="ECO:0007669"/>
    <property type="project" value="EnsemblFungi"/>
</dbReference>
<evidence type="ECO:0000313" key="2">
    <source>
        <dbReference type="EMBL" id="KZZ87908.1"/>
    </source>
</evidence>
<dbReference type="InterPro" id="IPR027417">
    <property type="entry name" value="P-loop_NTPase"/>
</dbReference>
<dbReference type="Pfam" id="PF13671">
    <property type="entry name" value="AAA_33"/>
    <property type="match status" value="1"/>
</dbReference>
<dbReference type="NCBIfam" id="TIGR01662">
    <property type="entry name" value="HAD-SF-IIIA"/>
    <property type="match status" value="1"/>
</dbReference>
<keyword evidence="2" id="KW-0808">Transferase</keyword>
<dbReference type="EMBL" id="AZGY01000033">
    <property type="protein sequence ID" value="KZZ87908.1"/>
    <property type="molecule type" value="Genomic_DNA"/>
</dbReference>
<dbReference type="FunFam" id="3.40.50.300:FF:002548">
    <property type="entry name" value="DNA kinase/phosphatase Pnk1"/>
    <property type="match status" value="1"/>
</dbReference>
<dbReference type="SUPFAM" id="SSF52540">
    <property type="entry name" value="P-loop containing nucleoside triphosphate hydrolases"/>
    <property type="match status" value="1"/>
</dbReference>
<dbReference type="Pfam" id="PF08645">
    <property type="entry name" value="PNK3P"/>
    <property type="match status" value="1"/>
</dbReference>
<dbReference type="FunFam" id="3.40.50.1000:FF:000078">
    <property type="entry name" value="Bifunctional polynucleotide phosphatase/kinase"/>
    <property type="match status" value="1"/>
</dbReference>
<organism evidence="2 3">
    <name type="scientific">Moelleriella libera RCEF 2490</name>
    <dbReference type="NCBI Taxonomy" id="1081109"/>
    <lineage>
        <taxon>Eukaryota</taxon>
        <taxon>Fungi</taxon>
        <taxon>Dikarya</taxon>
        <taxon>Ascomycota</taxon>
        <taxon>Pezizomycotina</taxon>
        <taxon>Sordariomycetes</taxon>
        <taxon>Hypocreomycetidae</taxon>
        <taxon>Hypocreales</taxon>
        <taxon>Clavicipitaceae</taxon>
        <taxon>Moelleriella</taxon>
    </lineage>
</organism>
<dbReference type="Proteomes" id="UP000078544">
    <property type="component" value="Unassembled WGS sequence"/>
</dbReference>
<accession>A0A167VRM8</accession>
<dbReference type="GO" id="GO:0046403">
    <property type="term" value="F:polynucleotide 3'-phosphatase activity"/>
    <property type="evidence" value="ECO:0007669"/>
    <property type="project" value="EnsemblFungi"/>
</dbReference>
<dbReference type="OrthoDB" id="19045at2759"/>
<dbReference type="PANTHER" id="PTHR12083:SF9">
    <property type="entry name" value="BIFUNCTIONAL POLYNUCLEOTIDE PHOSPHATASE_KINASE"/>
    <property type="match status" value="1"/>
</dbReference>
<dbReference type="Gene3D" id="3.40.50.1000">
    <property type="entry name" value="HAD superfamily/HAD-like"/>
    <property type="match status" value="1"/>
</dbReference>
<dbReference type="SUPFAM" id="SSF56784">
    <property type="entry name" value="HAD-like"/>
    <property type="match status" value="1"/>
</dbReference>
<proteinExistence type="predicted"/>
<comment type="caution">
    <text evidence="2">The sequence shown here is derived from an EMBL/GenBank/DDBJ whole genome shotgun (WGS) entry which is preliminary data.</text>
</comment>
<evidence type="ECO:0000313" key="3">
    <source>
        <dbReference type="Proteomes" id="UP000078544"/>
    </source>
</evidence>
<dbReference type="GO" id="GO:0003690">
    <property type="term" value="F:double-stranded DNA binding"/>
    <property type="evidence" value="ECO:0007669"/>
    <property type="project" value="TreeGrafter"/>
</dbReference>
<sequence length="462" mass="51889">MASSSAKDKRKASDRAISPPPTKRALQSTTTKSAVANFFLPTSQKPKDRTVWSERGPNDDVAATLLVGRYAPDNHDPRSPPRKRIAAFDLDSTLITTRSKKKHAGDASDWQWWAPEVPGIVQELYRQKDYQVVIFSNQGGLTLRFDETYKGPKGNAQKRVAEFKQKCSAVLNALDVPTTIYAATGKDLYRKPRIGMWKEACDDYDITEAEVDLEHSFFVGDAGGRTARSARADEGIAAVSKDFSCSDRNFAENVGIAYKTPEEFFLGQDTRQFSRDFDVADYPFEESSSESPSGVLFERKNVKDLVLFCGPPGAGKSTFYWNCLQPLGYERVNQDTLKSREKCIQVAKQLLAEGKSVAVDNTNADVDTRALWVDVAAKAKVPIRCVLFRTPLHLCEHNDAVRFLNAGLNPEAREGLPKLAFTGFASRYREPQMKEGFQDILDVHFKFRGTKEEHQIWARYWT</sequence>
<evidence type="ECO:0000256" key="1">
    <source>
        <dbReference type="SAM" id="MobiDB-lite"/>
    </source>
</evidence>
<dbReference type="InterPro" id="IPR013954">
    <property type="entry name" value="PNK3P"/>
</dbReference>
<dbReference type="GO" id="GO:0000012">
    <property type="term" value="P:single strand break repair"/>
    <property type="evidence" value="ECO:0007669"/>
    <property type="project" value="EnsemblFungi"/>
</dbReference>
<protein>
    <submittedName>
        <fullName evidence="2">DNA kinase/phosphatase Pnk1</fullName>
    </submittedName>
</protein>
<dbReference type="PANTHER" id="PTHR12083">
    <property type="entry name" value="BIFUNCTIONAL POLYNUCLEOTIDE PHOSPHATASE/KINASE"/>
    <property type="match status" value="1"/>
</dbReference>
<dbReference type="Gene3D" id="3.40.50.300">
    <property type="entry name" value="P-loop containing nucleotide triphosphate hydrolases"/>
    <property type="match status" value="1"/>
</dbReference>
<dbReference type="STRING" id="1081109.A0A167VRM8"/>
<dbReference type="InterPro" id="IPR006551">
    <property type="entry name" value="Polynucleotide_phosphatase"/>
</dbReference>
<dbReference type="InterPro" id="IPR036412">
    <property type="entry name" value="HAD-like_sf"/>
</dbReference>
<dbReference type="NCBIfam" id="TIGR01664">
    <property type="entry name" value="DNA-3'-Pase"/>
    <property type="match status" value="1"/>
</dbReference>
<gene>
    <name evidence="2" type="ORF">AAL_08239</name>
</gene>
<feature type="region of interest" description="Disordered" evidence="1">
    <location>
        <begin position="1"/>
        <end position="57"/>
    </location>
</feature>
<feature type="compositionally biased region" description="Basic and acidic residues" evidence="1">
    <location>
        <begin position="45"/>
        <end position="57"/>
    </location>
</feature>
<dbReference type="InterPro" id="IPR006549">
    <property type="entry name" value="HAD-SF_hydro_IIIA"/>
</dbReference>
<feature type="compositionally biased region" description="Polar residues" evidence="1">
    <location>
        <begin position="25"/>
        <end position="44"/>
    </location>
</feature>
<keyword evidence="3" id="KW-1185">Reference proteome</keyword>
<reference evidence="2 3" key="1">
    <citation type="journal article" date="2016" name="Genome Biol. Evol.">
        <title>Divergent and convergent evolution of fungal pathogenicity.</title>
        <authorList>
            <person name="Shang Y."/>
            <person name="Xiao G."/>
            <person name="Zheng P."/>
            <person name="Cen K."/>
            <person name="Zhan S."/>
            <person name="Wang C."/>
        </authorList>
    </citation>
    <scope>NUCLEOTIDE SEQUENCE [LARGE SCALE GENOMIC DNA]</scope>
    <source>
        <strain evidence="2 3">RCEF 2490</strain>
    </source>
</reference>
<keyword evidence="2" id="KW-0418">Kinase</keyword>
<name>A0A167VRM8_9HYPO</name>
<dbReference type="AlphaFoldDB" id="A0A167VRM8"/>
<dbReference type="GO" id="GO:0005634">
    <property type="term" value="C:nucleus"/>
    <property type="evidence" value="ECO:0007669"/>
    <property type="project" value="EnsemblFungi"/>
</dbReference>
<dbReference type="GO" id="GO:0046404">
    <property type="term" value="F:ATP-dependent polydeoxyribonucleotide 5'-hydroxyl-kinase activity"/>
    <property type="evidence" value="ECO:0007669"/>
    <property type="project" value="EnsemblFungi"/>
</dbReference>
<dbReference type="InterPro" id="IPR023214">
    <property type="entry name" value="HAD_sf"/>
</dbReference>